<dbReference type="SMART" id="SM00729">
    <property type="entry name" value="Elp3"/>
    <property type="match status" value="1"/>
</dbReference>
<comment type="cofactor">
    <cofactor evidence="1">
        <name>[4Fe-4S] cluster</name>
        <dbReference type="ChEBI" id="CHEBI:49883"/>
    </cofactor>
</comment>
<dbReference type="InterPro" id="IPR006638">
    <property type="entry name" value="Elp3/MiaA/NifB-like_rSAM"/>
</dbReference>
<organism evidence="9 10">
    <name type="scientific">Massilia glaciei</name>
    <dbReference type="NCBI Taxonomy" id="1524097"/>
    <lineage>
        <taxon>Bacteria</taxon>
        <taxon>Pseudomonadati</taxon>
        <taxon>Pseudomonadota</taxon>
        <taxon>Betaproteobacteria</taxon>
        <taxon>Burkholderiales</taxon>
        <taxon>Oxalobacteraceae</taxon>
        <taxon>Telluria group</taxon>
        <taxon>Massilia</taxon>
    </lineage>
</organism>
<dbReference type="InterPro" id="IPR007197">
    <property type="entry name" value="rSAM"/>
</dbReference>
<dbReference type="PANTHER" id="PTHR43409:SF7">
    <property type="entry name" value="BLL1977 PROTEIN"/>
    <property type="match status" value="1"/>
</dbReference>
<evidence type="ECO:0000259" key="8">
    <source>
        <dbReference type="PROSITE" id="PS51918"/>
    </source>
</evidence>
<accession>A0A2U2HIE7</accession>
<dbReference type="GO" id="GO:0051539">
    <property type="term" value="F:4 iron, 4 sulfur cluster binding"/>
    <property type="evidence" value="ECO:0007669"/>
    <property type="project" value="UniProtKB-KW"/>
</dbReference>
<evidence type="ECO:0000256" key="3">
    <source>
        <dbReference type="ARBA" id="ARBA00022679"/>
    </source>
</evidence>
<sequence length="588" mass="66292">MIPGADKVLVVTGGLLNEKETSVIRAARKQLLQWRAAESAWLDLKIKLVMAESLVCAEVARRMAGRNLPEKVSAYFNRAASQTGTPELTEVVLTTLLRQEQMPYATATVDEVFGQSPSFRQQLAECNTVFLSATLLRDLSEVVPLLKLLKTPHNRIVLGGALANLLADEWPGVPEVDLLAAGYGELLVPALVRYIRSGFTDLVAPPTGRIERRAHTRVVRSGVPDSRDLDFLPTPDWAQAERDYGRRFDMLYYESVRGCPYRCNFCNYPYLFDDTRFRYKSAQKIADDWQRYTEDTGAKYITCLDSLFTMPRARLSALCNELVRRRIDVKWICYARADDIAHEDIVRMMREAGAHQVQIGIESGDQQQLDNMDKRCTVEANHRALENCRKLGLTSIISLIVGFPGETAQTLEHTYRFLEATPPDFYFLATFSTRVANVPILSEKNRRRFGLRTDNNPNTVAPYWEHDTMSSATVGNHVRALNERLMQNRIALNAPMFYSGMLGYDIAQREALLAFQHGAATGHGVLKGGFDLANRWLDRKLARSIEKNRLAWPENASAHTSVLTEFSGPDSTKLRNPIALHRIAPEKP</sequence>
<dbReference type="SFLD" id="SFLDG01082">
    <property type="entry name" value="B12-binding_domain_containing"/>
    <property type="match status" value="1"/>
</dbReference>
<dbReference type="CDD" id="cd01335">
    <property type="entry name" value="Radical_SAM"/>
    <property type="match status" value="1"/>
</dbReference>
<dbReference type="GO" id="GO:0046872">
    <property type="term" value="F:metal ion binding"/>
    <property type="evidence" value="ECO:0007669"/>
    <property type="project" value="UniProtKB-KW"/>
</dbReference>
<keyword evidence="10" id="KW-1185">Reference proteome</keyword>
<dbReference type="SFLD" id="SFLDS00029">
    <property type="entry name" value="Radical_SAM"/>
    <property type="match status" value="1"/>
</dbReference>
<dbReference type="OrthoDB" id="9801424at2"/>
<keyword evidence="2" id="KW-0489">Methyltransferase</keyword>
<dbReference type="PROSITE" id="PS51918">
    <property type="entry name" value="RADICAL_SAM"/>
    <property type="match status" value="1"/>
</dbReference>
<evidence type="ECO:0000256" key="6">
    <source>
        <dbReference type="ARBA" id="ARBA00023004"/>
    </source>
</evidence>
<keyword evidence="6" id="KW-0408">Iron</keyword>
<dbReference type="InterPro" id="IPR058240">
    <property type="entry name" value="rSAM_sf"/>
</dbReference>
<dbReference type="EMBL" id="PXWF02000245">
    <property type="protein sequence ID" value="PWF46122.1"/>
    <property type="molecule type" value="Genomic_DNA"/>
</dbReference>
<keyword evidence="5" id="KW-0479">Metal-binding</keyword>
<dbReference type="PANTHER" id="PTHR43409">
    <property type="entry name" value="ANAEROBIC MAGNESIUM-PROTOPORPHYRIN IX MONOMETHYL ESTER CYCLASE-RELATED"/>
    <property type="match status" value="1"/>
</dbReference>
<dbReference type="SUPFAM" id="SSF102114">
    <property type="entry name" value="Radical SAM enzymes"/>
    <property type="match status" value="1"/>
</dbReference>
<evidence type="ECO:0000256" key="4">
    <source>
        <dbReference type="ARBA" id="ARBA00022691"/>
    </source>
</evidence>
<dbReference type="SFLD" id="SFLDG01123">
    <property type="entry name" value="methyltransferase_(Class_B)"/>
    <property type="match status" value="1"/>
</dbReference>
<evidence type="ECO:0000256" key="1">
    <source>
        <dbReference type="ARBA" id="ARBA00001966"/>
    </source>
</evidence>
<proteinExistence type="predicted"/>
<dbReference type="Gene3D" id="3.80.30.20">
    <property type="entry name" value="tm_1862 like domain"/>
    <property type="match status" value="1"/>
</dbReference>
<keyword evidence="7" id="KW-0411">Iron-sulfur</keyword>
<evidence type="ECO:0000313" key="10">
    <source>
        <dbReference type="Proteomes" id="UP000241421"/>
    </source>
</evidence>
<gene>
    <name evidence="9" type="ORF">C7C56_016530</name>
</gene>
<keyword evidence="4" id="KW-0949">S-adenosyl-L-methionine</keyword>
<dbReference type="InterPro" id="IPR051198">
    <property type="entry name" value="BchE-like"/>
</dbReference>
<evidence type="ECO:0000256" key="2">
    <source>
        <dbReference type="ARBA" id="ARBA00022603"/>
    </source>
</evidence>
<feature type="domain" description="Radical SAM core" evidence="8">
    <location>
        <begin position="242"/>
        <end position="466"/>
    </location>
</feature>
<dbReference type="InterPro" id="IPR034466">
    <property type="entry name" value="Methyltransferase_Class_B"/>
</dbReference>
<dbReference type="GO" id="GO:0003824">
    <property type="term" value="F:catalytic activity"/>
    <property type="evidence" value="ECO:0007669"/>
    <property type="project" value="InterPro"/>
</dbReference>
<keyword evidence="3" id="KW-0808">Transferase</keyword>
<dbReference type="Pfam" id="PF04055">
    <property type="entry name" value="Radical_SAM"/>
    <property type="match status" value="1"/>
</dbReference>
<dbReference type="AlphaFoldDB" id="A0A2U2HIE7"/>
<comment type="caution">
    <text evidence="9">The sequence shown here is derived from an EMBL/GenBank/DDBJ whole genome shotgun (WGS) entry which is preliminary data.</text>
</comment>
<dbReference type="Proteomes" id="UP000241421">
    <property type="component" value="Unassembled WGS sequence"/>
</dbReference>
<reference evidence="9 10" key="1">
    <citation type="submission" date="2018-04" db="EMBL/GenBank/DDBJ databases">
        <title>Massilia violaceinigra sp. nov., a novel purple-pigmented bacterium isolated from Tianshan glacier, Xinjiang, China.</title>
        <authorList>
            <person name="Wang H."/>
        </authorList>
    </citation>
    <scope>NUCLEOTIDE SEQUENCE [LARGE SCALE GENOMIC DNA]</scope>
    <source>
        <strain evidence="9 10">B448-2</strain>
    </source>
</reference>
<evidence type="ECO:0000256" key="5">
    <source>
        <dbReference type="ARBA" id="ARBA00022723"/>
    </source>
</evidence>
<evidence type="ECO:0000313" key="9">
    <source>
        <dbReference type="EMBL" id="PWF46122.1"/>
    </source>
</evidence>
<dbReference type="InterPro" id="IPR023404">
    <property type="entry name" value="rSAM_horseshoe"/>
</dbReference>
<evidence type="ECO:0000256" key="7">
    <source>
        <dbReference type="ARBA" id="ARBA00023014"/>
    </source>
</evidence>
<protein>
    <submittedName>
        <fullName evidence="9">Radical SAM protein</fullName>
    </submittedName>
</protein>
<name>A0A2U2HIE7_9BURK</name>